<dbReference type="KEGG" id="cvn:111104161"/>
<keyword evidence="2" id="KW-0732">Signal</keyword>
<proteinExistence type="predicted"/>
<keyword evidence="1" id="KW-1133">Transmembrane helix</keyword>
<keyword evidence="1" id="KW-0812">Transmembrane</keyword>
<organism evidence="3 4">
    <name type="scientific">Crassostrea virginica</name>
    <name type="common">Eastern oyster</name>
    <dbReference type="NCBI Taxonomy" id="6565"/>
    <lineage>
        <taxon>Eukaryota</taxon>
        <taxon>Metazoa</taxon>
        <taxon>Spiralia</taxon>
        <taxon>Lophotrochozoa</taxon>
        <taxon>Mollusca</taxon>
        <taxon>Bivalvia</taxon>
        <taxon>Autobranchia</taxon>
        <taxon>Pteriomorphia</taxon>
        <taxon>Ostreida</taxon>
        <taxon>Ostreoidea</taxon>
        <taxon>Ostreidae</taxon>
        <taxon>Crassostrea</taxon>
    </lineage>
</organism>
<reference evidence="4" key="1">
    <citation type="submission" date="2025-08" db="UniProtKB">
        <authorList>
            <consortium name="RefSeq"/>
        </authorList>
    </citation>
    <scope>IDENTIFICATION</scope>
    <source>
        <tissue evidence="4">Whole sample</tissue>
    </source>
</reference>
<keyword evidence="3" id="KW-1185">Reference proteome</keyword>
<feature type="transmembrane region" description="Helical" evidence="1">
    <location>
        <begin position="398"/>
        <end position="419"/>
    </location>
</feature>
<gene>
    <name evidence="4" type="primary">LOC111104161</name>
</gene>
<accession>A0A8B8ASN9</accession>
<keyword evidence="1" id="KW-0472">Membrane</keyword>
<name>A0A8B8ASN9_CRAVI</name>
<evidence type="ECO:0000256" key="2">
    <source>
        <dbReference type="SAM" id="SignalP"/>
    </source>
</evidence>
<evidence type="ECO:0000313" key="3">
    <source>
        <dbReference type="Proteomes" id="UP000694844"/>
    </source>
</evidence>
<dbReference type="Proteomes" id="UP000694844">
    <property type="component" value="Chromosome 7"/>
</dbReference>
<dbReference type="GeneID" id="111104161"/>
<dbReference type="AlphaFoldDB" id="A0A8B8ASN9"/>
<feature type="chain" id="PRO_5034860443" evidence="2">
    <location>
        <begin position="22"/>
        <end position="494"/>
    </location>
</feature>
<protein>
    <submittedName>
        <fullName evidence="4">Uncharacterized protein LOC111104161 isoform X1</fullName>
    </submittedName>
</protein>
<dbReference type="RefSeq" id="XP_022293673.1">
    <property type="nucleotide sequence ID" value="XM_022437965.1"/>
</dbReference>
<feature type="signal peptide" evidence="2">
    <location>
        <begin position="1"/>
        <end position="21"/>
    </location>
</feature>
<evidence type="ECO:0000256" key="1">
    <source>
        <dbReference type="SAM" id="Phobius"/>
    </source>
</evidence>
<evidence type="ECO:0000313" key="4">
    <source>
        <dbReference type="RefSeq" id="XP_022293673.1"/>
    </source>
</evidence>
<sequence>MELVTGLHLLVVLWIIAVVYSSTKLKINVSNCDVPQKTVIDDSWNNKTITSHCGCTIKSNFSGKLILASRDSCSPVFKVFDDNETLIRTLCENNIASFQTNVAKGDHFKLVFVNDSLIQSGNHGGIVNIYAEKHTGNGLFSITCGTASESIGITTGPTLSIGTVAEPDTYDHNLNASKSEFPSTIRLNFDVSKCNGQQNSVIDDTSHQRSIISNCNCTVKSHFSGKVVLRNDDSCSTSFNVLDGNSNLIETICDGNPVRVAQNVTKNDQLFLIRNYSTTQTRNPTDYVNIYAAGKSSSGLFTVICGSTLRIKTRKIRPTSTTDIVKDTTEYFPTDKGTYQKHMEPETAGITGTNSTTISIKDTFYSYPTISWTKNVFYNTESDSNDHHFNFSKSEFPYIYPVVIGSIVVFVTTVVFVSICRRRNGAQSPGHIDPTTSIKSFVSKFQVIDEGEYSTCGNENKNAAAHIPDNLLYHLHQDNETETVYAQVNKTKQT</sequence>
<dbReference type="OrthoDB" id="6217028at2759"/>